<name>X7F422_9RHOB</name>
<dbReference type="Proteomes" id="UP000023430">
    <property type="component" value="Unassembled WGS sequence"/>
</dbReference>
<dbReference type="EMBL" id="JAME01000029">
    <property type="protein sequence ID" value="ETX27657.1"/>
    <property type="molecule type" value="Genomic_DNA"/>
</dbReference>
<feature type="compositionally biased region" description="Pro residues" evidence="1">
    <location>
        <begin position="22"/>
        <end position="34"/>
    </location>
</feature>
<reference evidence="3 4" key="1">
    <citation type="submission" date="2014-01" db="EMBL/GenBank/DDBJ databases">
        <title>Roseivivax isoporae LMG 25204 Genome Sequencing.</title>
        <authorList>
            <person name="Lai Q."/>
            <person name="Li G."/>
            <person name="Shao Z."/>
        </authorList>
    </citation>
    <scope>NUCLEOTIDE SEQUENCE [LARGE SCALE GENOMIC DNA]</scope>
    <source>
        <strain evidence="3 4">LMG 25204</strain>
    </source>
</reference>
<proteinExistence type="predicted"/>
<protein>
    <submittedName>
        <fullName evidence="3">Argininosuccinate lyase</fullName>
    </submittedName>
</protein>
<sequence>MKRCVAILGLALLAACGADGEPVPPEPRETPPGPGMRFDVTGSAEIGVAKR</sequence>
<comment type="caution">
    <text evidence="3">The sequence shown here is derived from an EMBL/GenBank/DDBJ whole genome shotgun (WGS) entry which is preliminary data.</text>
</comment>
<feature type="signal peptide" evidence="2">
    <location>
        <begin position="1"/>
        <end position="20"/>
    </location>
</feature>
<gene>
    <name evidence="3" type="ORF">RISW2_11980</name>
</gene>
<organism evidence="3 4">
    <name type="scientific">Roseivivax isoporae LMG 25204</name>
    <dbReference type="NCBI Taxonomy" id="1449351"/>
    <lineage>
        <taxon>Bacteria</taxon>
        <taxon>Pseudomonadati</taxon>
        <taxon>Pseudomonadota</taxon>
        <taxon>Alphaproteobacteria</taxon>
        <taxon>Rhodobacterales</taxon>
        <taxon>Roseobacteraceae</taxon>
        <taxon>Roseivivax</taxon>
    </lineage>
</organism>
<evidence type="ECO:0000256" key="1">
    <source>
        <dbReference type="SAM" id="MobiDB-lite"/>
    </source>
</evidence>
<dbReference type="PROSITE" id="PS51257">
    <property type="entry name" value="PROKAR_LIPOPROTEIN"/>
    <property type="match status" value="1"/>
</dbReference>
<dbReference type="GO" id="GO:0016829">
    <property type="term" value="F:lyase activity"/>
    <property type="evidence" value="ECO:0007669"/>
    <property type="project" value="UniProtKB-KW"/>
</dbReference>
<keyword evidence="4" id="KW-1185">Reference proteome</keyword>
<keyword evidence="2" id="KW-0732">Signal</keyword>
<evidence type="ECO:0000256" key="2">
    <source>
        <dbReference type="SAM" id="SignalP"/>
    </source>
</evidence>
<accession>X7F422</accession>
<dbReference type="PATRIC" id="fig|1449351.3.peg.3460"/>
<dbReference type="RefSeq" id="WP_043773423.1">
    <property type="nucleotide sequence ID" value="NZ_JAME01000029.1"/>
</dbReference>
<feature type="chain" id="PRO_5004980025" evidence="2">
    <location>
        <begin position="21"/>
        <end position="51"/>
    </location>
</feature>
<feature type="region of interest" description="Disordered" evidence="1">
    <location>
        <begin position="18"/>
        <end position="51"/>
    </location>
</feature>
<dbReference type="STRING" id="1449351.RISW2_11980"/>
<evidence type="ECO:0000313" key="3">
    <source>
        <dbReference type="EMBL" id="ETX27657.1"/>
    </source>
</evidence>
<keyword evidence="3" id="KW-0456">Lyase</keyword>
<dbReference type="AlphaFoldDB" id="X7F422"/>
<evidence type="ECO:0000313" key="4">
    <source>
        <dbReference type="Proteomes" id="UP000023430"/>
    </source>
</evidence>